<proteinExistence type="predicted"/>
<keyword evidence="2" id="KW-1185">Reference proteome</keyword>
<evidence type="ECO:0000313" key="2">
    <source>
        <dbReference type="Proteomes" id="UP000886998"/>
    </source>
</evidence>
<reference evidence="1" key="1">
    <citation type="submission" date="2020-08" db="EMBL/GenBank/DDBJ databases">
        <title>Multicomponent nature underlies the extraordinary mechanical properties of spider dragline silk.</title>
        <authorList>
            <person name="Kono N."/>
            <person name="Nakamura H."/>
            <person name="Mori M."/>
            <person name="Yoshida Y."/>
            <person name="Ohtoshi R."/>
            <person name="Malay A.D."/>
            <person name="Moran D.A.P."/>
            <person name="Tomita M."/>
            <person name="Numata K."/>
            <person name="Arakawa K."/>
        </authorList>
    </citation>
    <scope>NUCLEOTIDE SEQUENCE</scope>
</reference>
<dbReference type="Proteomes" id="UP000886998">
    <property type="component" value="Unassembled WGS sequence"/>
</dbReference>
<comment type="caution">
    <text evidence="1">The sequence shown here is derived from an EMBL/GenBank/DDBJ whole genome shotgun (WGS) entry which is preliminary data.</text>
</comment>
<accession>A0A8X7BXA2</accession>
<sequence>MRRDSVRACKRNAPEYDFSPQFSALEFSNSSIVIELLLKQQAWVDDLNLPHTSNDFGIDMELNMDQHLDHGYGMDLSLPPSAHNSWPGTPRLSNCQRL</sequence>
<dbReference type="AlphaFoldDB" id="A0A8X7BXA2"/>
<organism evidence="1 2">
    <name type="scientific">Trichonephila inaurata madagascariensis</name>
    <dbReference type="NCBI Taxonomy" id="2747483"/>
    <lineage>
        <taxon>Eukaryota</taxon>
        <taxon>Metazoa</taxon>
        <taxon>Ecdysozoa</taxon>
        <taxon>Arthropoda</taxon>
        <taxon>Chelicerata</taxon>
        <taxon>Arachnida</taxon>
        <taxon>Araneae</taxon>
        <taxon>Araneomorphae</taxon>
        <taxon>Entelegynae</taxon>
        <taxon>Araneoidea</taxon>
        <taxon>Nephilidae</taxon>
        <taxon>Trichonephila</taxon>
        <taxon>Trichonephila inaurata</taxon>
    </lineage>
</organism>
<name>A0A8X7BXA2_9ARAC</name>
<gene>
    <name evidence="1" type="ORF">TNIN_27421</name>
</gene>
<evidence type="ECO:0000313" key="1">
    <source>
        <dbReference type="EMBL" id="GFY47295.1"/>
    </source>
</evidence>
<protein>
    <submittedName>
        <fullName evidence="1">Uncharacterized protein</fullName>
    </submittedName>
</protein>
<dbReference type="EMBL" id="BMAV01005869">
    <property type="protein sequence ID" value="GFY47295.1"/>
    <property type="molecule type" value="Genomic_DNA"/>
</dbReference>